<accession>A0A1I4FRG3</accession>
<dbReference type="EMBL" id="FOSZ01000006">
    <property type="protein sequence ID" value="SFL20385.1"/>
    <property type="molecule type" value="Genomic_DNA"/>
</dbReference>
<protein>
    <recommendedName>
        <fullName evidence="4">Lipoprotein</fullName>
    </recommendedName>
</protein>
<dbReference type="Proteomes" id="UP000198851">
    <property type="component" value="Unassembled WGS sequence"/>
</dbReference>
<dbReference type="STRING" id="1280847.SAMN04488036_106237"/>
<proteinExistence type="predicted"/>
<keyword evidence="1" id="KW-0732">Signal</keyword>
<evidence type="ECO:0000313" key="3">
    <source>
        <dbReference type="Proteomes" id="UP000198851"/>
    </source>
</evidence>
<keyword evidence="3" id="KW-1185">Reference proteome</keyword>
<gene>
    <name evidence="2" type="ORF">SAMN04488036_106237</name>
</gene>
<dbReference type="AlphaFoldDB" id="A0A1I4FRG3"/>
<evidence type="ECO:0008006" key="4">
    <source>
        <dbReference type="Google" id="ProtNLM"/>
    </source>
</evidence>
<sequence>MIRLMVGIAALAALVSCTAPSGPVNDPKRDLGDFVLGHNIVVAPQFQKGPLSRPADKDEFIASMKNAIDARFGRYDGDRTVHFGVNISGYVLAQTGVPLVLSPKSALIITVTAWDDRAGAKFNDEAREFVVLESYTAPIIGSGMTMSADEQMANLTYNAAAQIERWLYDNRACLVDDVPQDVAKTCWKTTKQEQAELKKKVDQLR</sequence>
<evidence type="ECO:0000313" key="2">
    <source>
        <dbReference type="EMBL" id="SFL20385.1"/>
    </source>
</evidence>
<feature type="signal peptide" evidence="1">
    <location>
        <begin position="1"/>
        <end position="21"/>
    </location>
</feature>
<dbReference type="OrthoDB" id="7834608at2"/>
<reference evidence="3" key="1">
    <citation type="submission" date="2016-10" db="EMBL/GenBank/DDBJ databases">
        <authorList>
            <person name="Varghese N."/>
            <person name="Submissions S."/>
        </authorList>
    </citation>
    <scope>NUCLEOTIDE SEQUENCE [LARGE SCALE GENOMIC DNA]</scope>
    <source>
        <strain evidence="3">DSM 28453</strain>
    </source>
</reference>
<feature type="chain" id="PRO_5011676267" description="Lipoprotein" evidence="1">
    <location>
        <begin position="22"/>
        <end position="205"/>
    </location>
</feature>
<organism evidence="2 3">
    <name type="scientific">Shimia haliotis</name>
    <dbReference type="NCBI Taxonomy" id="1280847"/>
    <lineage>
        <taxon>Bacteria</taxon>
        <taxon>Pseudomonadati</taxon>
        <taxon>Pseudomonadota</taxon>
        <taxon>Alphaproteobacteria</taxon>
        <taxon>Rhodobacterales</taxon>
        <taxon>Roseobacteraceae</taxon>
    </lineage>
</organism>
<dbReference type="PROSITE" id="PS51257">
    <property type="entry name" value="PROKAR_LIPOPROTEIN"/>
    <property type="match status" value="1"/>
</dbReference>
<evidence type="ECO:0000256" key="1">
    <source>
        <dbReference type="SAM" id="SignalP"/>
    </source>
</evidence>
<dbReference type="RefSeq" id="WP_093324955.1">
    <property type="nucleotide sequence ID" value="NZ_FOSZ01000006.1"/>
</dbReference>
<name>A0A1I4FRG3_9RHOB</name>